<keyword evidence="1 3" id="KW-0732">Signal</keyword>
<feature type="chain" id="PRO_5035833418" evidence="3">
    <location>
        <begin position="24"/>
        <end position="813"/>
    </location>
</feature>
<organism evidence="5 6">
    <name type="scientific">Lachnellula suecica</name>
    <dbReference type="NCBI Taxonomy" id="602035"/>
    <lineage>
        <taxon>Eukaryota</taxon>
        <taxon>Fungi</taxon>
        <taxon>Dikarya</taxon>
        <taxon>Ascomycota</taxon>
        <taxon>Pezizomycotina</taxon>
        <taxon>Leotiomycetes</taxon>
        <taxon>Helotiales</taxon>
        <taxon>Lachnaceae</taxon>
        <taxon>Lachnellula</taxon>
    </lineage>
</organism>
<dbReference type="SMART" id="SM00321">
    <property type="entry name" value="WSC"/>
    <property type="match status" value="2"/>
</dbReference>
<feature type="compositionally biased region" description="Low complexity" evidence="2">
    <location>
        <begin position="128"/>
        <end position="158"/>
    </location>
</feature>
<dbReference type="Pfam" id="PF07250">
    <property type="entry name" value="Glyoxal_oxid_N"/>
    <property type="match status" value="1"/>
</dbReference>
<evidence type="ECO:0000313" key="5">
    <source>
        <dbReference type="EMBL" id="TVY81180.1"/>
    </source>
</evidence>
<dbReference type="OrthoDB" id="2019572at2759"/>
<dbReference type="SUPFAM" id="SSF81296">
    <property type="entry name" value="E set domains"/>
    <property type="match status" value="1"/>
</dbReference>
<evidence type="ECO:0000259" key="4">
    <source>
        <dbReference type="PROSITE" id="PS51212"/>
    </source>
</evidence>
<dbReference type="CDD" id="cd02851">
    <property type="entry name" value="E_set_GO_C"/>
    <property type="match status" value="1"/>
</dbReference>
<dbReference type="InterPro" id="IPR002889">
    <property type="entry name" value="WSC_carb-bd"/>
</dbReference>
<dbReference type="InterPro" id="IPR014756">
    <property type="entry name" value="Ig_E-set"/>
</dbReference>
<name>A0A8T9CBG9_9HELO</name>
<evidence type="ECO:0000256" key="1">
    <source>
        <dbReference type="ARBA" id="ARBA00022729"/>
    </source>
</evidence>
<dbReference type="InterPro" id="IPR015202">
    <property type="entry name" value="GO-like_E_set"/>
</dbReference>
<evidence type="ECO:0000313" key="6">
    <source>
        <dbReference type="Proteomes" id="UP000469558"/>
    </source>
</evidence>
<dbReference type="InterPro" id="IPR013783">
    <property type="entry name" value="Ig-like_fold"/>
</dbReference>
<keyword evidence="6" id="KW-1185">Reference proteome</keyword>
<evidence type="ECO:0000256" key="3">
    <source>
        <dbReference type="SAM" id="SignalP"/>
    </source>
</evidence>
<dbReference type="Pfam" id="PF09118">
    <property type="entry name" value="GO-like_E_set"/>
    <property type="match status" value="1"/>
</dbReference>
<dbReference type="InterPro" id="IPR011043">
    <property type="entry name" value="Gal_Oxase/kelch_b-propeller"/>
</dbReference>
<comment type="caution">
    <text evidence="5">The sequence shown here is derived from an EMBL/GenBank/DDBJ whole genome shotgun (WGS) entry which is preliminary data.</text>
</comment>
<dbReference type="PANTHER" id="PTHR32208">
    <property type="entry name" value="SECRETED PROTEIN-RELATED"/>
    <property type="match status" value="1"/>
</dbReference>
<dbReference type="Pfam" id="PF01822">
    <property type="entry name" value="WSC"/>
    <property type="match status" value="2"/>
</dbReference>
<dbReference type="PROSITE" id="PS51212">
    <property type="entry name" value="WSC"/>
    <property type="match status" value="2"/>
</dbReference>
<feature type="region of interest" description="Disordered" evidence="2">
    <location>
        <begin position="128"/>
        <end position="159"/>
    </location>
</feature>
<feature type="signal peptide" evidence="3">
    <location>
        <begin position="1"/>
        <end position="23"/>
    </location>
</feature>
<feature type="domain" description="WSC" evidence="4">
    <location>
        <begin position="165"/>
        <end position="288"/>
    </location>
</feature>
<dbReference type="SUPFAM" id="SSF50965">
    <property type="entry name" value="Galactose oxidase, central domain"/>
    <property type="match status" value="1"/>
</dbReference>
<dbReference type="InterPro" id="IPR037293">
    <property type="entry name" value="Gal_Oxidase_central_sf"/>
</dbReference>
<sequence length="813" mass="85481">MSGKFAAALRAVLLITWAIPSSALVVERQTPAKSGAYTFYGCQTEATNARALSGKSTAYDTMTVESCASDCAAYTYFGLEYGRECYCGNSFGTGSVSAPVSDCSFGCGGNSTEKCGAGNRLSVYSKGAGSGTSSSTKSGTTGTSAPTSTTQPSGPGPQKTGLPAGWVYSGCMQDNIPSKENANTQISVFPYKLADSTTNTATSCITQCQKFGFNAAGLEYGSQCFCGDVQNIKVASAPTTSTNPNDPQAFTYSAPPATYDDSQCNAACSGNANYYCGSGNRLTYYTWTTSPVKFNFPTGSAAGSYSLLIGGVVVPLITNQAITGKVTFVEKSGTGEPNGTGAYELDLSQINNFQNAWRQMTGLKTDVFCAAGLTLPDKAGRQITVGGWSGQSNYGIRLYWPDGSAGVKGQNQWTEDPTNLQLQVPRWYPSAMIMANGSILVVGGEIGQNAAEQPNLEILPRPAGGNTTVYLDFLQRTAPFNLYPFIMVVPSGIFILYYNEARILDEKTFATIKTLPNLPGAVNDPTGGRTYQLQGSMVALPQYAPFTDPIGVLACGGSTSGASYSIDNCVSTVPEAANPAWTIERMPSRRVMPCMAGLPDGTYLIANGGQHGVAGFGLAGAPNYNAVLYDPTKPVNQRMSVMANTTVARLYHSEAIVLLDGRVMISGSDPTGDYNQPANSFPEEYRVEVFSPPYLLSGLARPTFTITNKDWKYGSAITFTSSVTGVKVSLLGSVGSTHGNSMGQRTLFPAVTCSGTSCTVTTPPNAHVCPPGWYMMFVLNGPTPSVGQFVRIGGDPAGLGNWPKLTGFALPGV</sequence>
<gene>
    <name evidence="5" type="ORF">LSUE1_G004911</name>
</gene>
<dbReference type="PANTHER" id="PTHR32208:SF105">
    <property type="entry name" value="COPPER RADICAL OXIDASE"/>
    <property type="match status" value="1"/>
</dbReference>
<protein>
    <submittedName>
        <fullName evidence="5">WSC domain-containing protein</fullName>
    </submittedName>
</protein>
<dbReference type="InterPro" id="IPR009880">
    <property type="entry name" value="Glyoxal_oxidase_N"/>
</dbReference>
<dbReference type="Gene3D" id="2.60.40.10">
    <property type="entry name" value="Immunoglobulins"/>
    <property type="match status" value="1"/>
</dbReference>
<dbReference type="AlphaFoldDB" id="A0A8T9CBG9"/>
<dbReference type="Gene3D" id="2.130.10.80">
    <property type="entry name" value="Galactose oxidase/kelch, beta-propeller"/>
    <property type="match status" value="1"/>
</dbReference>
<evidence type="ECO:0000256" key="2">
    <source>
        <dbReference type="SAM" id="MobiDB-lite"/>
    </source>
</evidence>
<dbReference type="Proteomes" id="UP000469558">
    <property type="component" value="Unassembled WGS sequence"/>
</dbReference>
<reference evidence="5 6" key="1">
    <citation type="submission" date="2018-05" db="EMBL/GenBank/DDBJ databases">
        <title>Genome sequencing and assembly of the regulated plant pathogen Lachnellula willkommii and related sister species for the development of diagnostic species identification markers.</title>
        <authorList>
            <person name="Giroux E."/>
            <person name="Bilodeau G."/>
        </authorList>
    </citation>
    <scope>NUCLEOTIDE SEQUENCE [LARGE SCALE GENOMIC DNA]</scope>
    <source>
        <strain evidence="5 6">CBS 268.59</strain>
    </source>
</reference>
<feature type="domain" description="WSC" evidence="4">
    <location>
        <begin position="36"/>
        <end position="127"/>
    </location>
</feature>
<dbReference type="EMBL" id="QGMK01000531">
    <property type="protein sequence ID" value="TVY81180.1"/>
    <property type="molecule type" value="Genomic_DNA"/>
</dbReference>
<accession>A0A8T9CBG9</accession>
<proteinExistence type="predicted"/>